<evidence type="ECO:0000313" key="2">
    <source>
        <dbReference type="Proteomes" id="UP001595900"/>
    </source>
</evidence>
<comment type="caution">
    <text evidence="1">The sequence shown here is derived from an EMBL/GenBank/DDBJ whole genome shotgun (WGS) entry which is preliminary data.</text>
</comment>
<gene>
    <name evidence="1" type="ORF">ACFOYW_04990</name>
</gene>
<sequence length="245" mass="25819">MTTSCVLLFDFDGTVSIGDEPVIAYARHLDEEAGSETGLITRIVSRFLQSDGRVAQALDGVTDADPLFLGEHVIDGSIDGYAAAQRLATLVGMPPERIDAAYTASRADLADGLISTHAPEGFGSFLAAFPASAHRVLVSNSPANGLMEQIDKLGLARSFDEVVTDANKPAGLPAIAQRILGEHGVAADRLLSVGDIWVNDLAPVAALGAATALIDRMPVPADAHPTVRSPHIEDLYPWLLEWATS</sequence>
<dbReference type="EMBL" id="JBHSCN010000003">
    <property type="protein sequence ID" value="MFC4242722.1"/>
    <property type="molecule type" value="Genomic_DNA"/>
</dbReference>
<reference evidence="2" key="1">
    <citation type="journal article" date="2019" name="Int. J. Syst. Evol. Microbiol.">
        <title>The Global Catalogue of Microorganisms (GCM) 10K type strain sequencing project: providing services to taxonomists for standard genome sequencing and annotation.</title>
        <authorList>
            <consortium name="The Broad Institute Genomics Platform"/>
            <consortium name="The Broad Institute Genome Sequencing Center for Infectious Disease"/>
            <person name="Wu L."/>
            <person name="Ma J."/>
        </authorList>
    </citation>
    <scope>NUCLEOTIDE SEQUENCE [LARGE SCALE GENOMIC DNA]</scope>
    <source>
        <strain evidence="2">CGMCC 1.10363</strain>
    </source>
</reference>
<dbReference type="Proteomes" id="UP001595900">
    <property type="component" value="Unassembled WGS sequence"/>
</dbReference>
<dbReference type="RefSeq" id="WP_390227630.1">
    <property type="nucleotide sequence ID" value="NZ_JBHSCN010000003.1"/>
</dbReference>
<keyword evidence="1" id="KW-0378">Hydrolase</keyword>
<evidence type="ECO:0000313" key="1">
    <source>
        <dbReference type="EMBL" id="MFC4242722.1"/>
    </source>
</evidence>
<name>A0ABV8Q2Q9_9MICO</name>
<organism evidence="1 2">
    <name type="scientific">Gryllotalpicola reticulitermitis</name>
    <dbReference type="NCBI Taxonomy" id="1184153"/>
    <lineage>
        <taxon>Bacteria</taxon>
        <taxon>Bacillati</taxon>
        <taxon>Actinomycetota</taxon>
        <taxon>Actinomycetes</taxon>
        <taxon>Micrococcales</taxon>
        <taxon>Microbacteriaceae</taxon>
        <taxon>Gryllotalpicola</taxon>
    </lineage>
</organism>
<dbReference type="SUPFAM" id="SSF56784">
    <property type="entry name" value="HAD-like"/>
    <property type="match status" value="1"/>
</dbReference>
<dbReference type="GO" id="GO:0016787">
    <property type="term" value="F:hydrolase activity"/>
    <property type="evidence" value="ECO:0007669"/>
    <property type="project" value="UniProtKB-KW"/>
</dbReference>
<dbReference type="EC" id="3.1.3.-" evidence="1"/>
<proteinExistence type="predicted"/>
<dbReference type="Gene3D" id="3.40.50.1000">
    <property type="entry name" value="HAD superfamily/HAD-like"/>
    <property type="match status" value="1"/>
</dbReference>
<dbReference type="InterPro" id="IPR036412">
    <property type="entry name" value="HAD-like_sf"/>
</dbReference>
<accession>A0ABV8Q2Q9</accession>
<dbReference type="InterPro" id="IPR023214">
    <property type="entry name" value="HAD_sf"/>
</dbReference>
<protein>
    <submittedName>
        <fullName evidence="1">HAD family hydrolase</fullName>
        <ecNumber evidence="1">3.1.3.-</ecNumber>
    </submittedName>
</protein>
<keyword evidence="2" id="KW-1185">Reference proteome</keyword>